<dbReference type="OrthoDB" id="4554920at2"/>
<name>A0A1I2IZN1_9ACTN</name>
<dbReference type="AlphaFoldDB" id="A0A1I2IZN1"/>
<reference evidence="1 2" key="1">
    <citation type="submission" date="2016-10" db="EMBL/GenBank/DDBJ databases">
        <authorList>
            <person name="de Groot N.N."/>
        </authorList>
    </citation>
    <scope>NUCLEOTIDE SEQUENCE [LARGE SCALE GENOMIC DNA]</scope>
    <source>
        <strain evidence="1 2">DSM 43019</strain>
    </source>
</reference>
<dbReference type="RefSeq" id="WP_093619037.1">
    <property type="nucleotide sequence ID" value="NZ_BOMT01000062.1"/>
</dbReference>
<evidence type="ECO:0000313" key="2">
    <source>
        <dbReference type="Proteomes" id="UP000199645"/>
    </source>
</evidence>
<evidence type="ECO:0000313" key="1">
    <source>
        <dbReference type="EMBL" id="SFF47744.1"/>
    </source>
</evidence>
<sequence length="128" mass="14062">MTTDVDRPLRPLTEAERRVLAYLLDVNEPGAAALRAQLDSARTPGYRAETAEFDLVVTGDVPLDTTGEALFPTRTFVWEGDVPQGELLLWIRDGRMSCLEYGWISDDQPTDLPDPALLSHDPNPPAAG</sequence>
<dbReference type="Proteomes" id="UP000199645">
    <property type="component" value="Unassembled WGS sequence"/>
</dbReference>
<organism evidence="1 2">
    <name type="scientific">Actinoplanes philippinensis</name>
    <dbReference type="NCBI Taxonomy" id="35752"/>
    <lineage>
        <taxon>Bacteria</taxon>
        <taxon>Bacillati</taxon>
        <taxon>Actinomycetota</taxon>
        <taxon>Actinomycetes</taxon>
        <taxon>Micromonosporales</taxon>
        <taxon>Micromonosporaceae</taxon>
        <taxon>Actinoplanes</taxon>
    </lineage>
</organism>
<dbReference type="EMBL" id="FONV01000011">
    <property type="protein sequence ID" value="SFF47744.1"/>
    <property type="molecule type" value="Genomic_DNA"/>
</dbReference>
<proteinExistence type="predicted"/>
<keyword evidence="2" id="KW-1185">Reference proteome</keyword>
<dbReference type="STRING" id="35752.SAMN05421541_11195"/>
<gene>
    <name evidence="1" type="ORF">SAMN05421541_11195</name>
</gene>
<protein>
    <submittedName>
        <fullName evidence="1">Uncharacterized protein</fullName>
    </submittedName>
</protein>
<accession>A0A1I2IZN1</accession>